<feature type="domain" description="Heterokaryon incompatibility" evidence="1">
    <location>
        <begin position="7"/>
        <end position="117"/>
    </location>
</feature>
<comment type="caution">
    <text evidence="2">The sequence shown here is derived from an EMBL/GenBank/DDBJ whole genome shotgun (WGS) entry which is preliminary data.</text>
</comment>
<dbReference type="AlphaFoldDB" id="A0A9P4QYA7"/>
<dbReference type="PANTHER" id="PTHR33112:SF16">
    <property type="entry name" value="HETEROKARYON INCOMPATIBILITY DOMAIN-CONTAINING PROTEIN"/>
    <property type="match status" value="1"/>
</dbReference>
<accession>A0A9P4QYA7</accession>
<protein>
    <recommendedName>
        <fullName evidence="1">Heterokaryon incompatibility domain-containing protein</fullName>
    </recommendedName>
</protein>
<dbReference type="Proteomes" id="UP000799444">
    <property type="component" value="Unassembled WGS sequence"/>
</dbReference>
<dbReference type="EMBL" id="ML996163">
    <property type="protein sequence ID" value="KAF2733324.1"/>
    <property type="molecule type" value="Genomic_DNA"/>
</dbReference>
<keyword evidence="3" id="KW-1185">Reference proteome</keyword>
<organism evidence="2 3">
    <name type="scientific">Polyplosphaeria fusca</name>
    <dbReference type="NCBI Taxonomy" id="682080"/>
    <lineage>
        <taxon>Eukaryota</taxon>
        <taxon>Fungi</taxon>
        <taxon>Dikarya</taxon>
        <taxon>Ascomycota</taxon>
        <taxon>Pezizomycotina</taxon>
        <taxon>Dothideomycetes</taxon>
        <taxon>Pleosporomycetidae</taxon>
        <taxon>Pleosporales</taxon>
        <taxon>Tetraplosphaeriaceae</taxon>
        <taxon>Polyplosphaeria</taxon>
    </lineage>
</organism>
<dbReference type="OrthoDB" id="5135333at2759"/>
<dbReference type="PANTHER" id="PTHR33112">
    <property type="entry name" value="DOMAIN PROTEIN, PUTATIVE-RELATED"/>
    <property type="match status" value="1"/>
</dbReference>
<evidence type="ECO:0000259" key="1">
    <source>
        <dbReference type="Pfam" id="PF06985"/>
    </source>
</evidence>
<evidence type="ECO:0000313" key="2">
    <source>
        <dbReference type="EMBL" id="KAF2733324.1"/>
    </source>
</evidence>
<sequence length="145" mass="16520">MYRKLSSIDDAMALARLLGYGYLWNDALCIIQDVNPEEKAPHLNNMKAIYSCANLTVAAAAGAHADYGLPGISIPRQNHQYYEMVDGLRLATMFPSFGALENSSRLLWNTRGWTFQEKLLSKRLLLFTDSQVYFKCFESIWTEEI</sequence>
<name>A0A9P4QYA7_9PLEO</name>
<feature type="non-terminal residue" evidence="2">
    <location>
        <position position="145"/>
    </location>
</feature>
<evidence type="ECO:0000313" key="3">
    <source>
        <dbReference type="Proteomes" id="UP000799444"/>
    </source>
</evidence>
<dbReference type="Pfam" id="PF06985">
    <property type="entry name" value="HET"/>
    <property type="match status" value="1"/>
</dbReference>
<proteinExistence type="predicted"/>
<reference evidence="2" key="1">
    <citation type="journal article" date="2020" name="Stud. Mycol.">
        <title>101 Dothideomycetes genomes: a test case for predicting lifestyles and emergence of pathogens.</title>
        <authorList>
            <person name="Haridas S."/>
            <person name="Albert R."/>
            <person name="Binder M."/>
            <person name="Bloem J."/>
            <person name="Labutti K."/>
            <person name="Salamov A."/>
            <person name="Andreopoulos B."/>
            <person name="Baker S."/>
            <person name="Barry K."/>
            <person name="Bills G."/>
            <person name="Bluhm B."/>
            <person name="Cannon C."/>
            <person name="Castanera R."/>
            <person name="Culley D."/>
            <person name="Daum C."/>
            <person name="Ezra D."/>
            <person name="Gonzalez J."/>
            <person name="Henrissat B."/>
            <person name="Kuo A."/>
            <person name="Liang C."/>
            <person name="Lipzen A."/>
            <person name="Lutzoni F."/>
            <person name="Magnuson J."/>
            <person name="Mondo S."/>
            <person name="Nolan M."/>
            <person name="Ohm R."/>
            <person name="Pangilinan J."/>
            <person name="Park H.-J."/>
            <person name="Ramirez L."/>
            <person name="Alfaro M."/>
            <person name="Sun H."/>
            <person name="Tritt A."/>
            <person name="Yoshinaga Y."/>
            <person name="Zwiers L.-H."/>
            <person name="Turgeon B."/>
            <person name="Goodwin S."/>
            <person name="Spatafora J."/>
            <person name="Crous P."/>
            <person name="Grigoriev I."/>
        </authorList>
    </citation>
    <scope>NUCLEOTIDE SEQUENCE</scope>
    <source>
        <strain evidence="2">CBS 125425</strain>
    </source>
</reference>
<dbReference type="InterPro" id="IPR010730">
    <property type="entry name" value="HET"/>
</dbReference>
<gene>
    <name evidence="2" type="ORF">EJ04DRAFT_439320</name>
</gene>